<feature type="non-terminal residue" evidence="1">
    <location>
        <position position="45"/>
    </location>
</feature>
<proteinExistence type="predicted"/>
<dbReference type="InterPro" id="IPR013783">
    <property type="entry name" value="Ig-like_fold"/>
</dbReference>
<protein>
    <submittedName>
        <fullName evidence="1">Granulocyte-macrophage colony-stimulating factor receptor subunit alpha isoform a</fullName>
    </submittedName>
</protein>
<name>A0ABD2DQF6_DAUMA</name>
<gene>
    <name evidence="1" type="ORF">WCI35_024635</name>
</gene>
<organism evidence="1 2">
    <name type="scientific">Daubentonia madagascariensis</name>
    <name type="common">Aye-aye</name>
    <name type="synonym">Sciurus madagascariensis</name>
    <dbReference type="NCBI Taxonomy" id="31869"/>
    <lineage>
        <taxon>Eukaryota</taxon>
        <taxon>Metazoa</taxon>
        <taxon>Chordata</taxon>
        <taxon>Craniata</taxon>
        <taxon>Vertebrata</taxon>
        <taxon>Euteleostomi</taxon>
        <taxon>Mammalia</taxon>
        <taxon>Eutheria</taxon>
        <taxon>Euarchontoglires</taxon>
        <taxon>Primates</taxon>
        <taxon>Strepsirrhini</taxon>
        <taxon>Chiromyiformes</taxon>
        <taxon>Daubentoniidae</taxon>
        <taxon>Daubentonia</taxon>
    </lineage>
</organism>
<comment type="caution">
    <text evidence="1">The sequence shown here is derived from an EMBL/GenBank/DDBJ whole genome shotgun (WGS) entry which is preliminary data.</text>
</comment>
<evidence type="ECO:0000313" key="2">
    <source>
        <dbReference type="Proteomes" id="UP001610411"/>
    </source>
</evidence>
<dbReference type="AlphaFoldDB" id="A0ABD2DQF6"/>
<keyword evidence="2" id="KW-1185">Reference proteome</keyword>
<dbReference type="EMBL" id="JBFSEQ010000009">
    <property type="protein sequence ID" value="KAL2769053.1"/>
    <property type="molecule type" value="Genomic_DNA"/>
</dbReference>
<accession>A0ABD2DQF6</accession>
<evidence type="ECO:0000313" key="1">
    <source>
        <dbReference type="EMBL" id="KAL2769053.1"/>
    </source>
</evidence>
<feature type="non-terminal residue" evidence="1">
    <location>
        <position position="1"/>
    </location>
</feature>
<keyword evidence="1" id="KW-0675">Receptor</keyword>
<dbReference type="Proteomes" id="UP001610411">
    <property type="component" value="Unassembled WGS sequence"/>
</dbReference>
<sequence>IDVSGDLENKYNFPSSEPRAKHTVKIRAADARIPQWSSWSEPVEF</sequence>
<dbReference type="Gene3D" id="2.60.40.10">
    <property type="entry name" value="Immunoglobulins"/>
    <property type="match status" value="1"/>
</dbReference>
<reference evidence="1 2" key="1">
    <citation type="journal article" date="2024" name="G3 (Bethesda)">
        <title>A hybrid genome assembly of the endangered aye-aye (Daubentonia madagascariensis).</title>
        <authorList>
            <person name="Versoza C.J."/>
            <person name="Pfeifer S.P."/>
        </authorList>
    </citation>
    <scope>NUCLEOTIDE SEQUENCE [LARGE SCALE GENOMIC DNA]</scope>
    <source>
        <strain evidence="1">6821</strain>
    </source>
</reference>